<accession>Q8FSA3</accession>
<feature type="compositionally biased region" description="Polar residues" evidence="1">
    <location>
        <begin position="1"/>
        <end position="14"/>
    </location>
</feature>
<dbReference type="InterPro" id="IPR009057">
    <property type="entry name" value="Homeodomain-like_sf"/>
</dbReference>
<dbReference type="Proteomes" id="UP000001409">
    <property type="component" value="Chromosome"/>
</dbReference>
<protein>
    <recommendedName>
        <fullName evidence="4">HTH tetR-type domain-containing protein</fullName>
    </recommendedName>
</protein>
<dbReference type="KEGG" id="cef:CE0491"/>
<organism evidence="2 3">
    <name type="scientific">Corynebacterium efficiens (strain DSM 44549 / YS-314 / AJ 12310 / JCM 11189 / NBRC 100395)</name>
    <dbReference type="NCBI Taxonomy" id="196164"/>
    <lineage>
        <taxon>Bacteria</taxon>
        <taxon>Bacillati</taxon>
        <taxon>Actinomycetota</taxon>
        <taxon>Actinomycetes</taxon>
        <taxon>Mycobacteriales</taxon>
        <taxon>Corynebacteriaceae</taxon>
        <taxon>Corynebacterium</taxon>
    </lineage>
</organism>
<reference evidence="2 3" key="1">
    <citation type="journal article" date="2003" name="Genome Res.">
        <title>Comparative complete genome sequence analysis of the amino acid replacements responsible for the thermostability of Corynebacterium efficiens.</title>
        <authorList>
            <person name="Nishio Y."/>
            <person name="Nakamura Y."/>
            <person name="Kawarabayasi Y."/>
            <person name="Usuda Y."/>
            <person name="Kimura E."/>
            <person name="Sugimoto S."/>
            <person name="Matsui K."/>
            <person name="Yamagishi A."/>
            <person name="Kikuchi H."/>
            <person name="Ikeo K."/>
            <person name="Gojobori T."/>
        </authorList>
    </citation>
    <scope>NUCLEOTIDE SEQUENCE [LARGE SCALE GENOMIC DNA]</scope>
    <source>
        <strain evidence="3">DSM 44549 / YS-314 / AJ 12310 / JCM 11189 / NBRC 100395</strain>
    </source>
</reference>
<dbReference type="eggNOG" id="COG1309">
    <property type="taxonomic scope" value="Bacteria"/>
</dbReference>
<evidence type="ECO:0000313" key="3">
    <source>
        <dbReference type="Proteomes" id="UP000001409"/>
    </source>
</evidence>
<dbReference type="SUPFAM" id="SSF46689">
    <property type="entry name" value="Homeodomain-like"/>
    <property type="match status" value="1"/>
</dbReference>
<feature type="region of interest" description="Disordered" evidence="1">
    <location>
        <begin position="148"/>
        <end position="172"/>
    </location>
</feature>
<dbReference type="EMBL" id="BA000035">
    <property type="protein sequence ID" value="BAC17301.1"/>
    <property type="molecule type" value="Genomic_DNA"/>
</dbReference>
<evidence type="ECO:0000256" key="1">
    <source>
        <dbReference type="SAM" id="MobiDB-lite"/>
    </source>
</evidence>
<feature type="region of interest" description="Disordered" evidence="1">
    <location>
        <begin position="1"/>
        <end position="25"/>
    </location>
</feature>
<evidence type="ECO:0008006" key="4">
    <source>
        <dbReference type="Google" id="ProtNLM"/>
    </source>
</evidence>
<evidence type="ECO:0000313" key="2">
    <source>
        <dbReference type="EMBL" id="BAC17301.1"/>
    </source>
</evidence>
<keyword evidence="3" id="KW-1185">Reference proteome</keyword>
<dbReference type="STRING" id="196164.gene:10740893"/>
<proteinExistence type="predicted"/>
<dbReference type="AlphaFoldDB" id="Q8FSA3"/>
<dbReference type="Gene3D" id="1.10.357.10">
    <property type="entry name" value="Tetracycline Repressor, domain 2"/>
    <property type="match status" value="1"/>
</dbReference>
<sequence>MTVSTTWLTGSSRPGTRLHGMPKITEPSVPEHRAAQHRAVLDAAERLIVAGEGRVPTIAEVAAEVGLARSSVYLDVASGKDMIIQLLLQAIPAWLDSLTAELDRVGPGPAERLAAYVRVTLPLFVEGSHGPLMSAASTLPETFADERVQESHNGLDPALRELLGDEGDTVRP</sequence>
<name>Q8FSA3_COREF</name>
<feature type="compositionally biased region" description="Basic and acidic residues" evidence="1">
    <location>
        <begin position="158"/>
        <end position="172"/>
    </location>
</feature>
<dbReference type="HOGENOM" id="CLU_083240_2_0_11"/>